<feature type="region of interest" description="Disordered" evidence="1">
    <location>
        <begin position="62"/>
        <end position="88"/>
    </location>
</feature>
<evidence type="ECO:0000313" key="2">
    <source>
        <dbReference type="EMBL" id="MPC48261.1"/>
    </source>
</evidence>
<dbReference type="AlphaFoldDB" id="A0A5B7FLF7"/>
<proteinExistence type="predicted"/>
<name>A0A5B7FLF7_PORTR</name>
<organism evidence="2 3">
    <name type="scientific">Portunus trituberculatus</name>
    <name type="common">Swimming crab</name>
    <name type="synonym">Neptunus trituberculatus</name>
    <dbReference type="NCBI Taxonomy" id="210409"/>
    <lineage>
        <taxon>Eukaryota</taxon>
        <taxon>Metazoa</taxon>
        <taxon>Ecdysozoa</taxon>
        <taxon>Arthropoda</taxon>
        <taxon>Crustacea</taxon>
        <taxon>Multicrustacea</taxon>
        <taxon>Malacostraca</taxon>
        <taxon>Eumalacostraca</taxon>
        <taxon>Eucarida</taxon>
        <taxon>Decapoda</taxon>
        <taxon>Pleocyemata</taxon>
        <taxon>Brachyura</taxon>
        <taxon>Eubrachyura</taxon>
        <taxon>Portunoidea</taxon>
        <taxon>Portunidae</taxon>
        <taxon>Portuninae</taxon>
        <taxon>Portunus</taxon>
    </lineage>
</organism>
<evidence type="ECO:0000313" key="3">
    <source>
        <dbReference type="Proteomes" id="UP000324222"/>
    </source>
</evidence>
<keyword evidence="3" id="KW-1185">Reference proteome</keyword>
<comment type="caution">
    <text evidence="2">The sequence shown here is derived from an EMBL/GenBank/DDBJ whole genome shotgun (WGS) entry which is preliminary data.</text>
</comment>
<dbReference type="EMBL" id="VSRR010008192">
    <property type="protein sequence ID" value="MPC48261.1"/>
    <property type="molecule type" value="Genomic_DNA"/>
</dbReference>
<evidence type="ECO:0000256" key="1">
    <source>
        <dbReference type="SAM" id="MobiDB-lite"/>
    </source>
</evidence>
<feature type="compositionally biased region" description="Basic residues" evidence="1">
    <location>
        <begin position="72"/>
        <end position="88"/>
    </location>
</feature>
<reference evidence="2 3" key="1">
    <citation type="submission" date="2019-05" db="EMBL/GenBank/DDBJ databases">
        <title>Another draft genome of Portunus trituberculatus and its Hox gene families provides insights of decapod evolution.</title>
        <authorList>
            <person name="Jeong J.-H."/>
            <person name="Song I."/>
            <person name="Kim S."/>
            <person name="Choi T."/>
            <person name="Kim D."/>
            <person name="Ryu S."/>
            <person name="Kim W."/>
        </authorList>
    </citation>
    <scope>NUCLEOTIDE SEQUENCE [LARGE SCALE GENOMIC DNA]</scope>
    <source>
        <tissue evidence="2">Muscle</tissue>
    </source>
</reference>
<accession>A0A5B7FLF7</accession>
<sequence>MHDPTSYPRLLTHPPTNLTLFTCTKTHHSTSSTHPVSHTFRSPTHLTSHIYPPIQISIHLLTYPTMHPPTHPSHKQRPRKRITHPPTQ</sequence>
<dbReference type="Proteomes" id="UP000324222">
    <property type="component" value="Unassembled WGS sequence"/>
</dbReference>
<protein>
    <submittedName>
        <fullName evidence="2">Uncharacterized protein</fullName>
    </submittedName>
</protein>
<gene>
    <name evidence="2" type="ORF">E2C01_042029</name>
</gene>